<dbReference type="InterPro" id="IPR036047">
    <property type="entry name" value="F-box-like_dom_sf"/>
</dbReference>
<gene>
    <name evidence="1" type="ORF">D9611_008245</name>
</gene>
<proteinExistence type="predicted"/>
<dbReference type="OrthoDB" id="3069231at2759"/>
<keyword evidence="2" id="KW-1185">Reference proteome</keyword>
<name>A0A8H5BIX4_9AGAR</name>
<dbReference type="EMBL" id="JAACJK010000165">
    <property type="protein sequence ID" value="KAF5323979.1"/>
    <property type="molecule type" value="Genomic_DNA"/>
</dbReference>
<sequence>MPSPYSSELPTEVVEVIVADVGDDPPALLSMSSVCKTWFYVARRKAFGSDIVFKDERAISELPEVVLSSALSAFTFPTKYKRACFKNIGASRSENDDADFAAALAKFSVEFSVAFHIAQGEIPPSIAEACKQWTTIRHLEIAHGVHALTRFFTLLSSFPNLESLWLEDFTFLEVEEESPEDRRRTFTAPRTLTKLSLSHCNIMTLAFLFHRGKVEGMQRIKDLHVHSVFEGDVRLNLEGLHWTLVSSNPVRSIENLSFTRAPGEDILVHPRQPHALFPRIRSQSAGSIMKRLKLNLRELDFETTQKALNELEPTMNYTMLRIKELVIHLPSIRVDSLLVIDEDLEKIWRKWSGTIWNPHPFNIVLHGPFHHELKKEPARYLVNAVRRGHKVVVVESDMDEEVLARRRGF</sequence>
<organism evidence="1 2">
    <name type="scientific">Ephemerocybe angulata</name>
    <dbReference type="NCBI Taxonomy" id="980116"/>
    <lineage>
        <taxon>Eukaryota</taxon>
        <taxon>Fungi</taxon>
        <taxon>Dikarya</taxon>
        <taxon>Basidiomycota</taxon>
        <taxon>Agaricomycotina</taxon>
        <taxon>Agaricomycetes</taxon>
        <taxon>Agaricomycetidae</taxon>
        <taxon>Agaricales</taxon>
        <taxon>Agaricineae</taxon>
        <taxon>Psathyrellaceae</taxon>
        <taxon>Ephemerocybe</taxon>
    </lineage>
</organism>
<accession>A0A8H5BIX4</accession>
<evidence type="ECO:0008006" key="3">
    <source>
        <dbReference type="Google" id="ProtNLM"/>
    </source>
</evidence>
<comment type="caution">
    <text evidence="1">The sequence shown here is derived from an EMBL/GenBank/DDBJ whole genome shotgun (WGS) entry which is preliminary data.</text>
</comment>
<dbReference type="SUPFAM" id="SSF52058">
    <property type="entry name" value="L domain-like"/>
    <property type="match status" value="1"/>
</dbReference>
<dbReference type="Gene3D" id="3.80.10.10">
    <property type="entry name" value="Ribonuclease Inhibitor"/>
    <property type="match status" value="1"/>
</dbReference>
<dbReference type="SUPFAM" id="SSF81383">
    <property type="entry name" value="F-box domain"/>
    <property type="match status" value="1"/>
</dbReference>
<protein>
    <recommendedName>
        <fullName evidence="3">F-box domain-containing protein</fullName>
    </recommendedName>
</protein>
<evidence type="ECO:0000313" key="1">
    <source>
        <dbReference type="EMBL" id="KAF5323979.1"/>
    </source>
</evidence>
<reference evidence="1 2" key="1">
    <citation type="journal article" date="2020" name="ISME J.">
        <title>Uncovering the hidden diversity of litter-decomposition mechanisms in mushroom-forming fungi.</title>
        <authorList>
            <person name="Floudas D."/>
            <person name="Bentzer J."/>
            <person name="Ahren D."/>
            <person name="Johansson T."/>
            <person name="Persson P."/>
            <person name="Tunlid A."/>
        </authorList>
    </citation>
    <scope>NUCLEOTIDE SEQUENCE [LARGE SCALE GENOMIC DNA]</scope>
    <source>
        <strain evidence="1 2">CBS 175.51</strain>
    </source>
</reference>
<evidence type="ECO:0000313" key="2">
    <source>
        <dbReference type="Proteomes" id="UP000541558"/>
    </source>
</evidence>
<dbReference type="Proteomes" id="UP000541558">
    <property type="component" value="Unassembled WGS sequence"/>
</dbReference>
<dbReference type="CDD" id="cd09917">
    <property type="entry name" value="F-box_SF"/>
    <property type="match status" value="1"/>
</dbReference>
<dbReference type="AlphaFoldDB" id="A0A8H5BIX4"/>
<dbReference type="InterPro" id="IPR032675">
    <property type="entry name" value="LRR_dom_sf"/>
</dbReference>